<dbReference type="GO" id="GO:0008863">
    <property type="term" value="F:formate dehydrogenase (NAD+) activity"/>
    <property type="evidence" value="ECO:0007669"/>
    <property type="project" value="InterPro"/>
</dbReference>
<dbReference type="NCBIfam" id="TIGR01553">
    <property type="entry name" value="formate-DH-alph"/>
    <property type="match status" value="1"/>
</dbReference>
<dbReference type="PANTHER" id="PTHR43598:SF1">
    <property type="entry name" value="FORMATE DEHYDROGENASE-O MAJOR SUBUNIT"/>
    <property type="match status" value="1"/>
</dbReference>
<sequence>MAGLAPSFGRGAMTNHWTDIGNANVILSMGGNSAEAHPVGFRWVMKAKERSNAILISIDPRFNRTTAVADYHAWIRTGTDIVFLGGFINYLIETGRYAHEYVREYTDASLIVKEGFGFEDGLFTGYDEDKHHYDRKTWNYELDENGFARRDPSLEHPRCVFRLLHEHYSRYTVDQVETVCGMPKDTVLQLWDLMAQTSAPDKTMTILYALGWTQHTIGSQIIRCGAMVQLLLGNMGMPGGGVNALRGHSNIQGLTDIGLLSNLLPGYMNLPSVDLQSYDAYMKTRIKPPMLEGEVSYWKFYERFFVSLMKDWYGDVATKENNWCYDWLPKLSEPIYDVLYAVNDMTLGKMTGAFCQGFNILASFPNKAKVLEGLSKLKFLVIMDPLTVETGEFWKNFGEYHDVDPSQIGTEVFRLPTTCFAEDSGSITNSSRWLQWHDKAAPGPGESMTDTEILGEVMLRLKAMYQEEGGAFPDPILNLSWNYKVPSAPAASELAMEYNGRALADLTDDTGKVIRRKGEQLKDFSELRADGTTACGCWIYSGAWPQEGNMMARRDNSDPYNTGNTLGWAWAWPMNRRLLYNRASARPDGTPWAPNKAFIWWDGERWTGADVPDFPLTSPPSAGVRPFIVTQTGTGHLFSSEWLNEGPFPEHYEPMESPIDRNPMNPDNPLAMHNPVARVFEQDRDSFGSNKEFPYAATTYRLTEHFHFWTTHARLNSIAQPEKFVEIGEVLAGELGIVAGERVRVRSKRGFITAVAVVTKRLVPLEIDGRTVHQVGIPIHWGFKGVAKKAYLTNTLTPFVGDGNTQTPEFKSFLVNVEKIGGAV</sequence>
<keyword evidence="6" id="KW-0732">Signal</keyword>
<dbReference type="FunFam" id="3.40.50.740:FF:000007">
    <property type="entry name" value="Formate dehydrogenase, alpha subunit, selenocysteine-containing"/>
    <property type="match status" value="1"/>
</dbReference>
<evidence type="ECO:0000256" key="10">
    <source>
        <dbReference type="ARBA" id="ARBA00023004"/>
    </source>
</evidence>
<keyword evidence="5" id="KW-0479">Metal-binding</keyword>
<keyword evidence="9" id="KW-0560">Oxidoreductase</keyword>
<dbReference type="Gene3D" id="3.40.50.740">
    <property type="match status" value="1"/>
</dbReference>
<proteinExistence type="inferred from homology"/>
<keyword evidence="11" id="KW-0411">Iron-sulfur</keyword>
<dbReference type="Proteomes" id="UP000235897">
    <property type="component" value="Unassembled WGS sequence"/>
</dbReference>
<feature type="domain" description="Molybdopterin dinucleotide-binding" evidence="13">
    <location>
        <begin position="697"/>
        <end position="813"/>
    </location>
</feature>
<dbReference type="Pfam" id="PF01568">
    <property type="entry name" value="Molydop_binding"/>
    <property type="match status" value="1"/>
</dbReference>
<dbReference type="Gene3D" id="2.40.40.20">
    <property type="match status" value="1"/>
</dbReference>
<evidence type="ECO:0000256" key="6">
    <source>
        <dbReference type="ARBA" id="ARBA00022729"/>
    </source>
</evidence>
<evidence type="ECO:0000256" key="1">
    <source>
        <dbReference type="ARBA" id="ARBA00001966"/>
    </source>
</evidence>
<dbReference type="SUPFAM" id="SSF53706">
    <property type="entry name" value="Formate dehydrogenase/DMSO reductase, domains 1-3"/>
    <property type="match status" value="1"/>
</dbReference>
<dbReference type="AlphaFoldDB" id="A0A2N8SZP9"/>
<dbReference type="InterPro" id="IPR009010">
    <property type="entry name" value="Asp_de-COase-like_dom_sf"/>
</dbReference>
<keyword evidence="10" id="KW-0408">Iron</keyword>
<comment type="subcellular location">
    <subcellularLocation>
        <location evidence="2">Periplasm</location>
    </subcellularLocation>
</comment>
<dbReference type="InterPro" id="IPR006657">
    <property type="entry name" value="MoPterin_dinucl-bd_dom"/>
</dbReference>
<keyword evidence="8" id="KW-0712">Selenocysteine</keyword>
<dbReference type="GO" id="GO:0051539">
    <property type="term" value="F:4 iron, 4 sulfur cluster binding"/>
    <property type="evidence" value="ECO:0007669"/>
    <property type="project" value="UniProtKB-KW"/>
</dbReference>
<dbReference type="Gene3D" id="3.40.228.10">
    <property type="entry name" value="Dimethylsulfoxide Reductase, domain 2"/>
    <property type="match status" value="2"/>
</dbReference>
<keyword evidence="7" id="KW-0574">Periplasm</keyword>
<dbReference type="GO" id="GO:0043546">
    <property type="term" value="F:molybdopterin cofactor binding"/>
    <property type="evidence" value="ECO:0007669"/>
    <property type="project" value="InterPro"/>
</dbReference>
<protein>
    <submittedName>
        <fullName evidence="14">Formate dehydrogenase-N subunit alpha</fullName>
    </submittedName>
</protein>
<dbReference type="EMBL" id="POUW01000001">
    <property type="protein sequence ID" value="PNG07967.1"/>
    <property type="molecule type" value="Genomic_DNA"/>
</dbReference>
<dbReference type="GO" id="GO:0030151">
    <property type="term" value="F:molybdenum ion binding"/>
    <property type="evidence" value="ECO:0007669"/>
    <property type="project" value="TreeGrafter"/>
</dbReference>
<dbReference type="GO" id="GO:0047111">
    <property type="term" value="F:formate dehydrogenase (cytochrome-c-553) activity"/>
    <property type="evidence" value="ECO:0007669"/>
    <property type="project" value="InterPro"/>
</dbReference>
<evidence type="ECO:0000256" key="9">
    <source>
        <dbReference type="ARBA" id="ARBA00023002"/>
    </source>
</evidence>
<evidence type="ECO:0000259" key="13">
    <source>
        <dbReference type="Pfam" id="PF01568"/>
    </source>
</evidence>
<evidence type="ECO:0000256" key="4">
    <source>
        <dbReference type="ARBA" id="ARBA00022485"/>
    </source>
</evidence>
<reference evidence="14 15" key="1">
    <citation type="submission" date="2018-01" db="EMBL/GenBank/DDBJ databases">
        <title>Denitrification phenotypes of diverse strains of Pseudomonas stutzeri.</title>
        <authorList>
            <person name="Milligan D.A."/>
            <person name="Bergaust L."/>
            <person name="Bakken L.R."/>
            <person name="Frostegard A."/>
        </authorList>
    </citation>
    <scope>NUCLEOTIDE SEQUENCE [LARGE SCALE GENOMIC DNA]</scope>
    <source>
        <strain evidence="14 15">28a3</strain>
    </source>
</reference>
<dbReference type="FunFam" id="2.40.40.20:FF:000017">
    <property type="entry name" value="Formate dehydrogenase, alpha subunit"/>
    <property type="match status" value="1"/>
</dbReference>
<evidence type="ECO:0000256" key="8">
    <source>
        <dbReference type="ARBA" id="ARBA00022933"/>
    </source>
</evidence>
<dbReference type="Pfam" id="PF00384">
    <property type="entry name" value="Molybdopterin"/>
    <property type="match status" value="1"/>
</dbReference>
<accession>A0A2N8SZP9</accession>
<evidence type="ECO:0000313" key="14">
    <source>
        <dbReference type="EMBL" id="PNG07967.1"/>
    </source>
</evidence>
<dbReference type="InterPro" id="IPR006443">
    <property type="entry name" value="Formate-DH-alph_fdnG"/>
</dbReference>
<organism evidence="14 15">
    <name type="scientific">Stutzerimonas stutzeri</name>
    <name type="common">Pseudomonas stutzeri</name>
    <dbReference type="NCBI Taxonomy" id="316"/>
    <lineage>
        <taxon>Bacteria</taxon>
        <taxon>Pseudomonadati</taxon>
        <taxon>Pseudomonadota</taxon>
        <taxon>Gammaproteobacteria</taxon>
        <taxon>Pseudomonadales</taxon>
        <taxon>Pseudomonadaceae</taxon>
        <taxon>Stutzerimonas</taxon>
    </lineage>
</organism>
<comment type="cofactor">
    <cofactor evidence="1">
        <name>[4Fe-4S] cluster</name>
        <dbReference type="ChEBI" id="CHEBI:49883"/>
    </cofactor>
</comment>
<dbReference type="GO" id="GO:0009061">
    <property type="term" value="P:anaerobic respiration"/>
    <property type="evidence" value="ECO:0007669"/>
    <property type="project" value="TreeGrafter"/>
</dbReference>
<comment type="similarity">
    <text evidence="3">Belongs to the prokaryotic molybdopterin-containing oxidoreductase family.</text>
</comment>
<evidence type="ECO:0000256" key="3">
    <source>
        <dbReference type="ARBA" id="ARBA00010312"/>
    </source>
</evidence>
<dbReference type="FunFam" id="3.40.228.10:FF:000009">
    <property type="entry name" value="Formate dehydrogenase, alpha subunit, selenocysteine-containing"/>
    <property type="match status" value="1"/>
</dbReference>
<evidence type="ECO:0000256" key="5">
    <source>
        <dbReference type="ARBA" id="ARBA00022723"/>
    </source>
</evidence>
<feature type="domain" description="Molybdopterin oxidoreductase" evidence="12">
    <location>
        <begin position="12"/>
        <end position="384"/>
    </location>
</feature>
<name>A0A2N8SZP9_STUST</name>
<dbReference type="GO" id="GO:0042597">
    <property type="term" value="C:periplasmic space"/>
    <property type="evidence" value="ECO:0007669"/>
    <property type="project" value="UniProtKB-SubCell"/>
</dbReference>
<dbReference type="InterPro" id="IPR006656">
    <property type="entry name" value="Mopterin_OxRdtase"/>
</dbReference>
<dbReference type="GO" id="GO:0009055">
    <property type="term" value="F:electron transfer activity"/>
    <property type="evidence" value="ECO:0007669"/>
    <property type="project" value="InterPro"/>
</dbReference>
<dbReference type="SUPFAM" id="SSF50692">
    <property type="entry name" value="ADC-like"/>
    <property type="match status" value="1"/>
</dbReference>
<evidence type="ECO:0000256" key="11">
    <source>
        <dbReference type="ARBA" id="ARBA00023014"/>
    </source>
</evidence>
<evidence type="ECO:0000256" key="2">
    <source>
        <dbReference type="ARBA" id="ARBA00004418"/>
    </source>
</evidence>
<evidence type="ECO:0000313" key="15">
    <source>
        <dbReference type="Proteomes" id="UP000235897"/>
    </source>
</evidence>
<evidence type="ECO:0000259" key="12">
    <source>
        <dbReference type="Pfam" id="PF00384"/>
    </source>
</evidence>
<evidence type="ECO:0000256" key="7">
    <source>
        <dbReference type="ARBA" id="ARBA00022764"/>
    </source>
</evidence>
<comment type="caution">
    <text evidence="14">The sequence shown here is derived from an EMBL/GenBank/DDBJ whole genome shotgun (WGS) entry which is preliminary data.</text>
</comment>
<dbReference type="PANTHER" id="PTHR43598">
    <property type="entry name" value="TUNGSTEN-CONTAINING FORMYLMETHANOFURAN DEHYDROGENASE 2 SUBUNIT B"/>
    <property type="match status" value="1"/>
</dbReference>
<keyword evidence="4" id="KW-0004">4Fe-4S</keyword>
<gene>
    <name evidence="14" type="primary">fdnG</name>
    <name evidence="14" type="ORF">CXL00_02655</name>
</gene>
<dbReference type="CDD" id="cd02792">
    <property type="entry name" value="MopB_CT_Formate-Dh-Na-like"/>
    <property type="match status" value="1"/>
</dbReference>